<feature type="compositionally biased region" description="Low complexity" evidence="1">
    <location>
        <begin position="189"/>
        <end position="205"/>
    </location>
</feature>
<protein>
    <submittedName>
        <fullName evidence="2">Uncharacterized protein</fullName>
    </submittedName>
</protein>
<dbReference type="AlphaFoldDB" id="A0AAN6JS22"/>
<comment type="caution">
    <text evidence="2">The sequence shown here is derived from an EMBL/GenBank/DDBJ whole genome shotgun (WGS) entry which is preliminary data.</text>
</comment>
<proteinExistence type="predicted"/>
<feature type="region of interest" description="Disordered" evidence="1">
    <location>
        <begin position="189"/>
        <end position="312"/>
    </location>
</feature>
<organism evidence="2 3">
    <name type="scientific">Tilletia horrida</name>
    <dbReference type="NCBI Taxonomy" id="155126"/>
    <lineage>
        <taxon>Eukaryota</taxon>
        <taxon>Fungi</taxon>
        <taxon>Dikarya</taxon>
        <taxon>Basidiomycota</taxon>
        <taxon>Ustilaginomycotina</taxon>
        <taxon>Exobasidiomycetes</taxon>
        <taxon>Tilletiales</taxon>
        <taxon>Tilletiaceae</taxon>
        <taxon>Tilletia</taxon>
    </lineage>
</organism>
<evidence type="ECO:0000313" key="3">
    <source>
        <dbReference type="Proteomes" id="UP001176517"/>
    </source>
</evidence>
<reference evidence="2" key="1">
    <citation type="journal article" date="2023" name="PhytoFront">
        <title>Draft Genome Resources of Seven Strains of Tilletia horrida, Causal Agent of Kernel Smut of Rice.</title>
        <authorList>
            <person name="Khanal S."/>
            <person name="Antony Babu S."/>
            <person name="Zhou X.G."/>
        </authorList>
    </citation>
    <scope>NUCLEOTIDE SEQUENCE</scope>
    <source>
        <strain evidence="2">TX6</strain>
    </source>
</reference>
<sequence length="516" mass="55817">MTASSVALAGCSLSLSPPSPVAEDVLTPTQRFLRRPSLPKRTVSDFSTSTDGSGTARRRRSLANGHAYRMRASRRPSTATSYDEKPVPARNTFAMVRSVSLPVATRTEFERQCQAQHERMMGAPGLQDPSASQVSWSFKWPTLHSHPSHQPGELSNRRLSSCSPFETHPTLQETDGFPWSAACMDMPGLSPSSSSISSSRAASSGPPSPTDGFAVPSQSRRTSTPSFSRGAMSAYSLTAKSSPGSSSPSPRSPLSPLSQRINLYNGPEWVPQTKGGGGRSLQLNGTLTSRRTSNDSYEKKKGAPYPSPQRRLSASRMLDFGRSESLGFGQDRRSSFNAPELAPHLEENESCPASPPRPFSQCDADQLVAKLEPLAITQGQAVSFGPLPAVAIIDDDEVPPTFAITTSAGFVAAEDDEEEPNDDGMLTPRAGSPLRGIERRGISTSEPGYSINKVQPSLLSVRMLEDRTVIPQTKARHFDAFDNKSFERFDCDVIITPQGERIVIHPDHHSLPPIPM</sequence>
<evidence type="ECO:0000313" key="2">
    <source>
        <dbReference type="EMBL" id="KAK0553382.1"/>
    </source>
</evidence>
<feature type="region of interest" description="Disordered" evidence="1">
    <location>
        <begin position="37"/>
        <end position="85"/>
    </location>
</feature>
<feature type="region of interest" description="Disordered" evidence="1">
    <location>
        <begin position="416"/>
        <end position="436"/>
    </location>
</feature>
<keyword evidence="3" id="KW-1185">Reference proteome</keyword>
<feature type="compositionally biased region" description="Low complexity" evidence="1">
    <location>
        <begin position="44"/>
        <end position="55"/>
    </location>
</feature>
<accession>A0AAN6JS22</accession>
<feature type="compositionally biased region" description="Polar residues" evidence="1">
    <location>
        <begin position="216"/>
        <end position="227"/>
    </location>
</feature>
<gene>
    <name evidence="2" type="ORF">OC846_002542</name>
</gene>
<feature type="region of interest" description="Disordered" evidence="1">
    <location>
        <begin position="144"/>
        <end position="169"/>
    </location>
</feature>
<feature type="compositionally biased region" description="Polar residues" evidence="1">
    <location>
        <begin position="281"/>
        <end position="291"/>
    </location>
</feature>
<dbReference type="Proteomes" id="UP001176517">
    <property type="component" value="Unassembled WGS sequence"/>
</dbReference>
<name>A0AAN6JS22_9BASI</name>
<feature type="compositionally biased region" description="Polar residues" evidence="1">
    <location>
        <begin position="157"/>
        <end position="169"/>
    </location>
</feature>
<feature type="compositionally biased region" description="Low complexity" evidence="1">
    <location>
        <begin position="241"/>
        <end position="258"/>
    </location>
</feature>
<evidence type="ECO:0000256" key="1">
    <source>
        <dbReference type="SAM" id="MobiDB-lite"/>
    </source>
</evidence>
<feature type="region of interest" description="Disordered" evidence="1">
    <location>
        <begin position="1"/>
        <end position="22"/>
    </location>
</feature>
<feature type="compositionally biased region" description="Basic and acidic residues" evidence="1">
    <location>
        <begin position="292"/>
        <end position="301"/>
    </location>
</feature>
<dbReference type="EMBL" id="JAPDMZ010000051">
    <property type="protein sequence ID" value="KAK0553382.1"/>
    <property type="molecule type" value="Genomic_DNA"/>
</dbReference>